<evidence type="ECO:0000256" key="4">
    <source>
        <dbReference type="ARBA" id="ARBA00022679"/>
    </source>
</evidence>
<dbReference type="CDD" id="cd11648">
    <property type="entry name" value="RsmI"/>
    <property type="match status" value="1"/>
</dbReference>
<keyword evidence="1 6" id="KW-0963">Cytoplasm</keyword>
<dbReference type="FunFam" id="3.30.950.10:FF:000002">
    <property type="entry name" value="Ribosomal RNA small subunit methyltransferase I"/>
    <property type="match status" value="1"/>
</dbReference>
<dbReference type="InterPro" id="IPR014777">
    <property type="entry name" value="4pyrrole_Mease_sub1"/>
</dbReference>
<dbReference type="SUPFAM" id="SSF53790">
    <property type="entry name" value="Tetrapyrrole methylase"/>
    <property type="match status" value="1"/>
</dbReference>
<keyword evidence="2 6" id="KW-0698">rRNA processing</keyword>
<dbReference type="EC" id="2.1.1.198" evidence="6"/>
<dbReference type="HAMAP" id="MF_01877">
    <property type="entry name" value="16SrRNA_methyltr_I"/>
    <property type="match status" value="1"/>
</dbReference>
<dbReference type="InterPro" id="IPR035996">
    <property type="entry name" value="4pyrrol_Methylase_sf"/>
</dbReference>
<dbReference type="InterPro" id="IPR000878">
    <property type="entry name" value="4pyrrol_Mease"/>
</dbReference>
<dbReference type="PIRSF" id="PIRSF005917">
    <property type="entry name" value="MTase_YraL"/>
    <property type="match status" value="1"/>
</dbReference>
<evidence type="ECO:0000256" key="2">
    <source>
        <dbReference type="ARBA" id="ARBA00022552"/>
    </source>
</evidence>
<evidence type="ECO:0000256" key="5">
    <source>
        <dbReference type="ARBA" id="ARBA00022691"/>
    </source>
</evidence>
<comment type="similarity">
    <text evidence="6">Belongs to the methyltransferase superfamily. RsmI family.</text>
</comment>
<gene>
    <name evidence="6 9" type="primary">rsmI</name>
    <name evidence="9" type="ORF">HDIA_0086</name>
</gene>
<dbReference type="EMBL" id="LT960614">
    <property type="protein sequence ID" value="SON53627.1"/>
    <property type="molecule type" value="Genomic_DNA"/>
</dbReference>
<dbReference type="InterPro" id="IPR008189">
    <property type="entry name" value="rRNA_ssu_MeTfrase_I"/>
</dbReference>
<evidence type="ECO:0000256" key="6">
    <source>
        <dbReference type="HAMAP-Rule" id="MF_01877"/>
    </source>
</evidence>
<dbReference type="GO" id="GO:0005737">
    <property type="term" value="C:cytoplasm"/>
    <property type="evidence" value="ECO:0007669"/>
    <property type="project" value="UniProtKB-SubCell"/>
</dbReference>
<dbReference type="InterPro" id="IPR014776">
    <property type="entry name" value="4pyrrole_Mease_sub2"/>
</dbReference>
<dbReference type="Proteomes" id="UP000223606">
    <property type="component" value="Chromosome 1"/>
</dbReference>
<evidence type="ECO:0000256" key="3">
    <source>
        <dbReference type="ARBA" id="ARBA00022603"/>
    </source>
</evidence>
<dbReference type="RefSeq" id="WP_099553355.1">
    <property type="nucleotide sequence ID" value="NZ_LT960614.1"/>
</dbReference>
<dbReference type="NCBIfam" id="TIGR00096">
    <property type="entry name" value="16S rRNA (cytidine(1402)-2'-O)-methyltransferase"/>
    <property type="match status" value="1"/>
</dbReference>
<keyword evidence="5 6" id="KW-0949">S-adenosyl-L-methionine</keyword>
<protein>
    <recommendedName>
        <fullName evidence="6">Ribosomal RNA small subunit methyltransferase I</fullName>
        <ecNumber evidence="6">2.1.1.198</ecNumber>
    </recommendedName>
    <alternativeName>
        <fullName evidence="6">16S rRNA 2'-O-ribose C1402 methyltransferase</fullName>
    </alternativeName>
    <alternativeName>
        <fullName evidence="6">rRNA (cytidine-2'-O-)-methyltransferase RsmI</fullName>
    </alternativeName>
</protein>
<evidence type="ECO:0000259" key="8">
    <source>
        <dbReference type="Pfam" id="PF23016"/>
    </source>
</evidence>
<comment type="catalytic activity">
    <reaction evidence="6">
        <text>cytidine(1402) in 16S rRNA + S-adenosyl-L-methionine = 2'-O-methylcytidine(1402) in 16S rRNA + S-adenosyl-L-homocysteine + H(+)</text>
        <dbReference type="Rhea" id="RHEA:42924"/>
        <dbReference type="Rhea" id="RHEA-COMP:10285"/>
        <dbReference type="Rhea" id="RHEA-COMP:10286"/>
        <dbReference type="ChEBI" id="CHEBI:15378"/>
        <dbReference type="ChEBI" id="CHEBI:57856"/>
        <dbReference type="ChEBI" id="CHEBI:59789"/>
        <dbReference type="ChEBI" id="CHEBI:74495"/>
        <dbReference type="ChEBI" id="CHEBI:82748"/>
        <dbReference type="EC" id="2.1.1.198"/>
    </reaction>
</comment>
<dbReference type="Pfam" id="PF00590">
    <property type="entry name" value="TP_methylase"/>
    <property type="match status" value="1"/>
</dbReference>
<dbReference type="GO" id="GO:0070677">
    <property type="term" value="F:rRNA (cytosine-2'-O-)-methyltransferase activity"/>
    <property type="evidence" value="ECO:0007669"/>
    <property type="project" value="UniProtKB-UniRule"/>
</dbReference>
<evidence type="ECO:0000259" key="7">
    <source>
        <dbReference type="Pfam" id="PF00590"/>
    </source>
</evidence>
<dbReference type="InterPro" id="IPR018063">
    <property type="entry name" value="SAM_MeTrfase_RsmI_CS"/>
</dbReference>
<evidence type="ECO:0000313" key="9">
    <source>
        <dbReference type="EMBL" id="SON53627.1"/>
    </source>
</evidence>
<reference evidence="10" key="1">
    <citation type="submission" date="2017-09" db="EMBL/GenBank/DDBJ databases">
        <title>Genome sequence of Nannocystis excedens DSM 71.</title>
        <authorList>
            <person name="Blom J."/>
        </authorList>
    </citation>
    <scope>NUCLEOTIDE SEQUENCE [LARGE SCALE GENOMIC DNA]</scope>
    <source>
        <strain evidence="10">type strain: E19</strain>
    </source>
</reference>
<proteinExistence type="inferred from homology"/>
<evidence type="ECO:0000256" key="1">
    <source>
        <dbReference type="ARBA" id="ARBA00022490"/>
    </source>
</evidence>
<dbReference type="Gene3D" id="3.30.950.10">
    <property type="entry name" value="Methyltransferase, Cobalt-precorrin-4 Transmethylase, Domain 2"/>
    <property type="match status" value="1"/>
</dbReference>
<accession>A0A2C9CZP7</accession>
<organism evidence="9 10">
    <name type="scientific">Hartmannibacter diazotrophicus</name>
    <dbReference type="NCBI Taxonomy" id="1482074"/>
    <lineage>
        <taxon>Bacteria</taxon>
        <taxon>Pseudomonadati</taxon>
        <taxon>Pseudomonadota</taxon>
        <taxon>Alphaproteobacteria</taxon>
        <taxon>Hyphomicrobiales</taxon>
        <taxon>Pleomorphomonadaceae</taxon>
        <taxon>Hartmannibacter</taxon>
    </lineage>
</organism>
<comment type="function">
    <text evidence="6">Catalyzes the 2'-O-methylation of the ribose of cytidine 1402 (C1402) in 16S rRNA.</text>
</comment>
<dbReference type="OrthoDB" id="9809084at2"/>
<dbReference type="PANTHER" id="PTHR46111">
    <property type="entry name" value="RIBOSOMAL RNA SMALL SUBUNIT METHYLTRANSFERASE I"/>
    <property type="match status" value="1"/>
</dbReference>
<sequence length="318" mass="34094">MPSHQDTTHRDAPAREERSYAIDGRTVSVRPLEPGLYPVATPIGNLADISLRALEVLAGADLIACEDTRVSRVLLDRYGIHRPLVAYHEHNAARERPRLTAAMTLGKAVALISDAGTPLISDPGYKLVEATLEEGHKVVPIPGPSAILTAIVASGLPTDCFLFGGFLPSRQTARRQRLAEFAQLGATLVFYESPHRAAETLADMADVLGADRPGALARELTKRFEEVRRGPLKDLAEGAQATPPRGEIVLLAGPYVPGEASEDDLDALLIDALSQMPMGKAAAEIAKVTGRPRKEVYARAQTLKALVPTDAPEEDEAP</sequence>
<dbReference type="FunFam" id="3.40.1010.10:FF:000007">
    <property type="entry name" value="Ribosomal RNA small subunit methyltransferase I"/>
    <property type="match status" value="1"/>
</dbReference>
<dbReference type="PANTHER" id="PTHR46111:SF1">
    <property type="entry name" value="RIBOSOMAL RNA SMALL SUBUNIT METHYLTRANSFERASE I"/>
    <property type="match status" value="1"/>
</dbReference>
<keyword evidence="10" id="KW-1185">Reference proteome</keyword>
<feature type="domain" description="RsmI HTH" evidence="8">
    <location>
        <begin position="259"/>
        <end position="304"/>
    </location>
</feature>
<dbReference type="PROSITE" id="PS01296">
    <property type="entry name" value="RSMI"/>
    <property type="match status" value="1"/>
</dbReference>
<dbReference type="Pfam" id="PF23016">
    <property type="entry name" value="RsmI_C"/>
    <property type="match status" value="1"/>
</dbReference>
<comment type="subcellular location">
    <subcellularLocation>
        <location evidence="6">Cytoplasm</location>
    </subcellularLocation>
</comment>
<dbReference type="InterPro" id="IPR053910">
    <property type="entry name" value="RsmI_HTH"/>
</dbReference>
<evidence type="ECO:0000313" key="10">
    <source>
        <dbReference type="Proteomes" id="UP000223606"/>
    </source>
</evidence>
<keyword evidence="3 6" id="KW-0489">Methyltransferase</keyword>
<dbReference type="KEGG" id="hdi:HDIA_0086"/>
<keyword evidence="4 6" id="KW-0808">Transferase</keyword>
<name>A0A2C9CZP7_9HYPH</name>
<dbReference type="Gene3D" id="3.40.1010.10">
    <property type="entry name" value="Cobalt-precorrin-4 Transmethylase, Domain 1"/>
    <property type="match status" value="1"/>
</dbReference>
<dbReference type="AlphaFoldDB" id="A0A2C9CZP7"/>
<feature type="domain" description="Tetrapyrrole methylase" evidence="7">
    <location>
        <begin position="36"/>
        <end position="236"/>
    </location>
</feature>